<feature type="region of interest" description="Disordered" evidence="1">
    <location>
        <begin position="28"/>
        <end position="91"/>
    </location>
</feature>
<evidence type="ECO:0000256" key="1">
    <source>
        <dbReference type="SAM" id="MobiDB-lite"/>
    </source>
</evidence>
<feature type="chain" id="PRO_5005218614" evidence="2">
    <location>
        <begin position="25"/>
        <end position="91"/>
    </location>
</feature>
<protein>
    <submittedName>
        <fullName evidence="3">Putative secreted protein</fullName>
    </submittedName>
</protein>
<proteinExistence type="predicted"/>
<gene>
    <name evidence="3" type="ORF">ELAC_1824</name>
</gene>
<evidence type="ECO:0000313" key="3">
    <source>
        <dbReference type="EMBL" id="CRX39149.1"/>
    </source>
</evidence>
<feature type="compositionally biased region" description="Basic residues" evidence="1">
    <location>
        <begin position="52"/>
        <end position="75"/>
    </location>
</feature>
<evidence type="ECO:0000313" key="4">
    <source>
        <dbReference type="Proteomes" id="UP000220251"/>
    </source>
</evidence>
<dbReference type="AlphaFoldDB" id="A0A0H5DTH3"/>
<organism evidence="3 4">
    <name type="scientific">Estrella lausannensis</name>
    <dbReference type="NCBI Taxonomy" id="483423"/>
    <lineage>
        <taxon>Bacteria</taxon>
        <taxon>Pseudomonadati</taxon>
        <taxon>Chlamydiota</taxon>
        <taxon>Chlamydiia</taxon>
        <taxon>Parachlamydiales</taxon>
        <taxon>Candidatus Criblamydiaceae</taxon>
        <taxon>Estrella</taxon>
    </lineage>
</organism>
<accession>A0A0H5DTH3</accession>
<dbReference type="Proteomes" id="UP000220251">
    <property type="component" value="Unassembled WGS sequence"/>
</dbReference>
<evidence type="ECO:0000256" key="2">
    <source>
        <dbReference type="SAM" id="SignalP"/>
    </source>
</evidence>
<reference evidence="4" key="1">
    <citation type="submission" date="2015-06" db="EMBL/GenBank/DDBJ databases">
        <authorList>
            <person name="Bertelli C."/>
        </authorList>
    </citation>
    <scope>NUCLEOTIDE SEQUENCE [LARGE SCALE GENOMIC DNA]</scope>
    <source>
        <strain evidence="4">CRIB-30</strain>
    </source>
</reference>
<feature type="signal peptide" evidence="2">
    <location>
        <begin position="1"/>
        <end position="24"/>
    </location>
</feature>
<dbReference type="RefSeq" id="WP_098039016.1">
    <property type="nucleotide sequence ID" value="NZ_CWGJ01000026.1"/>
</dbReference>
<sequence>MIIYRITIVAFLLALPLISPASLAAKPHAMHQSSLSIDQKGKQAPAAEHPAPKKHTFSKHGSKHIKKHTPHHLAKHTLTSAKHTQHVKKLS</sequence>
<keyword evidence="2" id="KW-0732">Signal</keyword>
<name>A0A0H5DTH3_9BACT</name>
<keyword evidence="4" id="KW-1185">Reference proteome</keyword>
<dbReference type="EMBL" id="CWGJ01000026">
    <property type="protein sequence ID" value="CRX39149.1"/>
    <property type="molecule type" value="Genomic_DNA"/>
</dbReference>